<organism evidence="2 3">
    <name type="scientific">Acer saccharum</name>
    <name type="common">Sugar maple</name>
    <dbReference type="NCBI Taxonomy" id="4024"/>
    <lineage>
        <taxon>Eukaryota</taxon>
        <taxon>Viridiplantae</taxon>
        <taxon>Streptophyta</taxon>
        <taxon>Embryophyta</taxon>
        <taxon>Tracheophyta</taxon>
        <taxon>Spermatophyta</taxon>
        <taxon>Magnoliopsida</taxon>
        <taxon>eudicotyledons</taxon>
        <taxon>Gunneridae</taxon>
        <taxon>Pentapetalae</taxon>
        <taxon>rosids</taxon>
        <taxon>malvids</taxon>
        <taxon>Sapindales</taxon>
        <taxon>Sapindaceae</taxon>
        <taxon>Hippocastanoideae</taxon>
        <taxon>Acereae</taxon>
        <taxon>Acer</taxon>
    </lineage>
</organism>
<keyword evidence="3" id="KW-1185">Reference proteome</keyword>
<comment type="caution">
    <text evidence="2">The sequence shown here is derived from an EMBL/GenBank/DDBJ whole genome shotgun (WGS) entry which is preliminary data.</text>
</comment>
<gene>
    <name evidence="2" type="ORF">LWI29_021804</name>
</gene>
<evidence type="ECO:0000259" key="1">
    <source>
        <dbReference type="Pfam" id="PF10551"/>
    </source>
</evidence>
<reference evidence="2" key="2">
    <citation type="submission" date="2023-06" db="EMBL/GenBank/DDBJ databases">
        <authorList>
            <person name="Swenson N.G."/>
            <person name="Wegrzyn J.L."/>
            <person name="Mcevoy S.L."/>
        </authorList>
    </citation>
    <scope>NUCLEOTIDE SEQUENCE</scope>
    <source>
        <strain evidence="2">NS2018</strain>
        <tissue evidence="2">Leaf</tissue>
    </source>
</reference>
<protein>
    <recommendedName>
        <fullName evidence="1">MULE transposase domain-containing protein</fullName>
    </recommendedName>
</protein>
<name>A0AA39RD63_ACESA</name>
<evidence type="ECO:0000313" key="3">
    <source>
        <dbReference type="Proteomes" id="UP001168877"/>
    </source>
</evidence>
<sequence>MNINEKIGGTSKSTYDFNTTSSSQWEYTNRPHNEYTYCGNSYNTDDEDAAVDPSFMTDRTPSTQHLCTPDNTTTIEVEPTFSELDDPVKLSSLQPGDVIGKEFASVQDAEAFYKNYSLFVGFSIRKDEIRRDRHEVSQLQSWRTVGVKTSQVMDHLVDQSGSHSNVGHTKKDLQNRFDSVRRFEIQTSDADSVISYLTAKSEMDPQFFFNYTLDEEDHFGNLFWADSTSRSDYAFFGDVLAFDATYRTNVYRRPLIMLVGMNHHHSTMIFGFGLLGDETVETYTWLLQTFLVAMHGKMPKSVVTDGDKAMHKAIKTVMPESVR</sequence>
<dbReference type="InterPro" id="IPR018289">
    <property type="entry name" value="MULE_transposase_dom"/>
</dbReference>
<feature type="domain" description="MULE transposase" evidence="1">
    <location>
        <begin position="239"/>
        <end position="321"/>
    </location>
</feature>
<accession>A0AA39RD63</accession>
<dbReference type="Proteomes" id="UP001168877">
    <property type="component" value="Unassembled WGS sequence"/>
</dbReference>
<dbReference type="AlphaFoldDB" id="A0AA39RD63"/>
<dbReference type="Pfam" id="PF10551">
    <property type="entry name" value="MULE"/>
    <property type="match status" value="1"/>
</dbReference>
<dbReference type="PANTHER" id="PTHR47718">
    <property type="entry name" value="OS01G0519700 PROTEIN"/>
    <property type="match status" value="1"/>
</dbReference>
<evidence type="ECO:0000313" key="2">
    <source>
        <dbReference type="EMBL" id="KAK0571801.1"/>
    </source>
</evidence>
<proteinExistence type="predicted"/>
<dbReference type="PANTHER" id="PTHR47718:SF13">
    <property type="entry name" value="OS09G0290500 PROTEIN"/>
    <property type="match status" value="1"/>
</dbReference>
<dbReference type="EMBL" id="JAUESC010000388">
    <property type="protein sequence ID" value="KAK0571801.1"/>
    <property type="molecule type" value="Genomic_DNA"/>
</dbReference>
<reference evidence="2" key="1">
    <citation type="journal article" date="2022" name="Plant J.">
        <title>Strategies of tolerance reflected in two North American maple genomes.</title>
        <authorList>
            <person name="McEvoy S.L."/>
            <person name="Sezen U.U."/>
            <person name="Trouern-Trend A."/>
            <person name="McMahon S.M."/>
            <person name="Schaberg P.G."/>
            <person name="Yang J."/>
            <person name="Wegrzyn J.L."/>
            <person name="Swenson N.G."/>
        </authorList>
    </citation>
    <scope>NUCLEOTIDE SEQUENCE</scope>
    <source>
        <strain evidence="2">NS2018</strain>
    </source>
</reference>